<sequence length="162" mass="17714">MIIVSNTSPITNLAAIGRLNLLQDLYDTILIPEAVNLELTSGGDEIPGSTEVKTLSWIQIQSVSNPNLALSLRQELDAGESEAIALAVELQADLLLLHKPLGYQVASRFGLKIKGVLWVLIFMVKYRGLIPSVKPLLDELIGTADFWITPGLYHRILQLAGE</sequence>
<dbReference type="InterPro" id="IPR021799">
    <property type="entry name" value="PIN-like_prokaryotic"/>
</dbReference>
<dbReference type="Proteomes" id="UP000664844">
    <property type="component" value="Unassembled WGS sequence"/>
</dbReference>
<dbReference type="EMBL" id="JAFLQW010000243">
    <property type="protein sequence ID" value="MBO0349236.1"/>
    <property type="molecule type" value="Genomic_DNA"/>
</dbReference>
<proteinExistence type="predicted"/>
<dbReference type="Pfam" id="PF11848">
    <property type="entry name" value="DUF3368"/>
    <property type="match status" value="1"/>
</dbReference>
<dbReference type="PANTHER" id="PTHR39550">
    <property type="entry name" value="SLL0658 PROTEIN"/>
    <property type="match status" value="1"/>
</dbReference>
<evidence type="ECO:0000313" key="2">
    <source>
        <dbReference type="Proteomes" id="UP000664844"/>
    </source>
</evidence>
<dbReference type="RefSeq" id="WP_207087769.1">
    <property type="nucleotide sequence ID" value="NZ_JAFLQW010000243.1"/>
</dbReference>
<organism evidence="1 2">
    <name type="scientific">Phormidium pseudopriestleyi FRX01</name>
    <dbReference type="NCBI Taxonomy" id="1759528"/>
    <lineage>
        <taxon>Bacteria</taxon>
        <taxon>Bacillati</taxon>
        <taxon>Cyanobacteriota</taxon>
        <taxon>Cyanophyceae</taxon>
        <taxon>Oscillatoriophycideae</taxon>
        <taxon>Oscillatoriales</taxon>
        <taxon>Oscillatoriaceae</taxon>
        <taxon>Phormidium</taxon>
    </lineage>
</organism>
<comment type="caution">
    <text evidence="1">The sequence shown here is derived from an EMBL/GenBank/DDBJ whole genome shotgun (WGS) entry which is preliminary data.</text>
</comment>
<name>A0ABS3FQ31_9CYAN</name>
<accession>A0ABS3FQ31</accession>
<evidence type="ECO:0000313" key="1">
    <source>
        <dbReference type="EMBL" id="MBO0349236.1"/>
    </source>
</evidence>
<dbReference type="PANTHER" id="PTHR39550:SF1">
    <property type="entry name" value="SLL0658 PROTEIN"/>
    <property type="match status" value="1"/>
</dbReference>
<gene>
    <name evidence="1" type="ORF">J0895_08985</name>
</gene>
<keyword evidence="2" id="KW-1185">Reference proteome</keyword>
<protein>
    <submittedName>
        <fullName evidence="1">DUF3368 domain-containing protein</fullName>
    </submittedName>
</protein>
<reference evidence="1 2" key="1">
    <citation type="submission" date="2021-03" db="EMBL/GenBank/DDBJ databases">
        <title>Metabolic Capacity of the Antarctic Cyanobacterium Phormidium pseudopriestleyi that Sustains Oxygenic Photosynthesis in the Presence of Hydrogen Sulfide.</title>
        <authorList>
            <person name="Lumian J.E."/>
            <person name="Jungblut A.D."/>
            <person name="Dillon M.L."/>
            <person name="Hawes I."/>
            <person name="Doran P.T."/>
            <person name="Mackey T.J."/>
            <person name="Dick G.J."/>
            <person name="Grettenberger C.L."/>
            <person name="Sumner D.Y."/>
        </authorList>
    </citation>
    <scope>NUCLEOTIDE SEQUENCE [LARGE SCALE GENOMIC DNA]</scope>
    <source>
        <strain evidence="1 2">FRX01</strain>
    </source>
</reference>